<dbReference type="STRING" id="80876.SAMN05421779_1153"/>
<sequence>MTAPLSGLVMLLLLWASVRDLLYRKIGNRLVLVLAVLWLGEAGWLAMWDSAIAPQVLHHALLSLPGAAAVLAVGFVLFRLGFVGAGDVKLVAVLCLWVGAPMQSAFLIVTSLAGGLLVLCMPLLRALESWLACLWWSWSQRIPALHGISVPHCLSDSPAPGIPYAPAIALGAAFTLNFPAHS</sequence>
<dbReference type="InterPro" id="IPR052218">
    <property type="entry name" value="Preflagellin_Peptidase"/>
</dbReference>
<keyword evidence="5 6" id="KW-0472">Membrane</keyword>
<dbReference type="AlphaFoldDB" id="A0A1N7QCE0"/>
<keyword evidence="4 6" id="KW-1133">Transmembrane helix</keyword>
<reference evidence="8 9" key="1">
    <citation type="submission" date="2017-01" db="EMBL/GenBank/DDBJ databases">
        <authorList>
            <person name="Mah S.A."/>
            <person name="Swanson W.J."/>
            <person name="Moy G.W."/>
            <person name="Vacquier V.D."/>
        </authorList>
    </citation>
    <scope>NUCLEOTIDE SEQUENCE [LARGE SCALE GENOMIC DNA]</scope>
    <source>
        <strain evidence="8 9">DSM 11589</strain>
    </source>
</reference>
<evidence type="ECO:0000313" key="8">
    <source>
        <dbReference type="EMBL" id="SIT20542.1"/>
    </source>
</evidence>
<organism evidence="8 9">
    <name type="scientific">Insolitispirillum peregrinum</name>
    <dbReference type="NCBI Taxonomy" id="80876"/>
    <lineage>
        <taxon>Bacteria</taxon>
        <taxon>Pseudomonadati</taxon>
        <taxon>Pseudomonadota</taxon>
        <taxon>Alphaproteobacteria</taxon>
        <taxon>Rhodospirillales</taxon>
        <taxon>Novispirillaceae</taxon>
        <taxon>Insolitispirillum</taxon>
    </lineage>
</organism>
<accession>A0A1N7QCE0</accession>
<keyword evidence="2" id="KW-1003">Cell membrane</keyword>
<evidence type="ECO:0000256" key="1">
    <source>
        <dbReference type="ARBA" id="ARBA00004651"/>
    </source>
</evidence>
<dbReference type="PANTHER" id="PTHR36506:SF1">
    <property type="entry name" value="PREFLAGELLIN PEPTIDASE"/>
    <property type="match status" value="1"/>
</dbReference>
<dbReference type="PANTHER" id="PTHR36506">
    <property type="entry name" value="PREFLAGELLIN PEPTIDASE"/>
    <property type="match status" value="1"/>
</dbReference>
<keyword evidence="9" id="KW-1185">Reference proteome</keyword>
<evidence type="ECO:0000313" key="9">
    <source>
        <dbReference type="Proteomes" id="UP000185678"/>
    </source>
</evidence>
<dbReference type="InterPro" id="IPR000045">
    <property type="entry name" value="Prepilin_IV_endopep_pep"/>
</dbReference>
<dbReference type="Gene3D" id="1.20.120.1220">
    <property type="match status" value="1"/>
</dbReference>
<gene>
    <name evidence="8" type="ORF">SAMN05421779_1153</name>
</gene>
<evidence type="ECO:0000256" key="6">
    <source>
        <dbReference type="SAM" id="Phobius"/>
    </source>
</evidence>
<dbReference type="EMBL" id="FTOA01000015">
    <property type="protein sequence ID" value="SIT20542.1"/>
    <property type="molecule type" value="Genomic_DNA"/>
</dbReference>
<dbReference type="GO" id="GO:0005886">
    <property type="term" value="C:plasma membrane"/>
    <property type="evidence" value="ECO:0007669"/>
    <property type="project" value="UniProtKB-SubCell"/>
</dbReference>
<feature type="domain" description="Prepilin type IV endopeptidase peptidase" evidence="7">
    <location>
        <begin position="9"/>
        <end position="118"/>
    </location>
</feature>
<keyword evidence="3 6" id="KW-0812">Transmembrane</keyword>
<dbReference type="GO" id="GO:0004190">
    <property type="term" value="F:aspartic-type endopeptidase activity"/>
    <property type="evidence" value="ECO:0007669"/>
    <property type="project" value="InterPro"/>
</dbReference>
<evidence type="ECO:0000256" key="5">
    <source>
        <dbReference type="ARBA" id="ARBA00023136"/>
    </source>
</evidence>
<dbReference type="Proteomes" id="UP000185678">
    <property type="component" value="Unassembled WGS sequence"/>
</dbReference>
<dbReference type="RefSeq" id="WP_076402192.1">
    <property type="nucleotide sequence ID" value="NZ_FTOA01000015.1"/>
</dbReference>
<feature type="transmembrane region" description="Helical" evidence="6">
    <location>
        <begin position="29"/>
        <end position="48"/>
    </location>
</feature>
<evidence type="ECO:0000259" key="7">
    <source>
        <dbReference type="Pfam" id="PF01478"/>
    </source>
</evidence>
<evidence type="ECO:0000256" key="3">
    <source>
        <dbReference type="ARBA" id="ARBA00022692"/>
    </source>
</evidence>
<proteinExistence type="predicted"/>
<feature type="transmembrane region" description="Helical" evidence="6">
    <location>
        <begin position="60"/>
        <end position="82"/>
    </location>
</feature>
<evidence type="ECO:0000256" key="4">
    <source>
        <dbReference type="ARBA" id="ARBA00022989"/>
    </source>
</evidence>
<comment type="subcellular location">
    <subcellularLocation>
        <location evidence="1">Cell membrane</location>
        <topology evidence="1">Multi-pass membrane protein</topology>
    </subcellularLocation>
</comment>
<name>A0A1N7QCE0_9PROT</name>
<dbReference type="OrthoDB" id="5329005at2"/>
<evidence type="ECO:0000256" key="2">
    <source>
        <dbReference type="ARBA" id="ARBA00022475"/>
    </source>
</evidence>
<dbReference type="Pfam" id="PF01478">
    <property type="entry name" value="Peptidase_A24"/>
    <property type="match status" value="1"/>
</dbReference>
<protein>
    <submittedName>
        <fullName evidence="8">Prepilin peptidase CpaA</fullName>
    </submittedName>
</protein>